<protein>
    <recommendedName>
        <fullName evidence="3">Cadherin N-terminal domain-containing protein</fullName>
    </recommendedName>
</protein>
<organism evidence="4">
    <name type="scientific">Stegastes partitus</name>
    <name type="common">bicolor damselfish</name>
    <dbReference type="NCBI Taxonomy" id="144197"/>
    <lineage>
        <taxon>Eukaryota</taxon>
        <taxon>Metazoa</taxon>
        <taxon>Chordata</taxon>
        <taxon>Craniata</taxon>
        <taxon>Vertebrata</taxon>
        <taxon>Euteleostomi</taxon>
        <taxon>Actinopterygii</taxon>
        <taxon>Neopterygii</taxon>
        <taxon>Teleostei</taxon>
        <taxon>Neoteleostei</taxon>
        <taxon>Acanthomorphata</taxon>
        <taxon>Ovalentaria</taxon>
        <taxon>Pomacentridae</taxon>
        <taxon>Stegastes</taxon>
    </lineage>
</organism>
<evidence type="ECO:0000256" key="2">
    <source>
        <dbReference type="SAM" id="SignalP"/>
    </source>
</evidence>
<accession>A0A3B4ZNT7</accession>
<dbReference type="InterPro" id="IPR013164">
    <property type="entry name" value="Cadherin_N"/>
</dbReference>
<dbReference type="Ensembl" id="ENSSPAT00000003445.1">
    <property type="protein sequence ID" value="ENSSPAP00000003387.1"/>
    <property type="gene ID" value="ENSSPAG00000002603.1"/>
</dbReference>
<sequence length="75" mass="8035">MARRGRSAWLQRLIVLIVSLGLTFNFTSAQLRYSIPEELTVGSAVGNIAKDLGLDVGALNARGFRIASPSGPVQH</sequence>
<name>A0A3B4ZNT7_9TELE</name>
<feature type="chain" id="PRO_5017354862" description="Cadherin N-terminal domain-containing protein" evidence="2">
    <location>
        <begin position="30"/>
        <end position="75"/>
    </location>
</feature>
<dbReference type="AlphaFoldDB" id="A0A3B4ZNT7"/>
<dbReference type="Pfam" id="PF08266">
    <property type="entry name" value="Cadherin_2"/>
    <property type="match status" value="1"/>
</dbReference>
<feature type="signal peptide" evidence="2">
    <location>
        <begin position="1"/>
        <end position="29"/>
    </location>
</feature>
<evidence type="ECO:0000313" key="4">
    <source>
        <dbReference type="Ensembl" id="ENSSPAP00000003387.1"/>
    </source>
</evidence>
<dbReference type="GeneTree" id="ENSGT01150000287840"/>
<evidence type="ECO:0000256" key="1">
    <source>
        <dbReference type="ARBA" id="ARBA00023180"/>
    </source>
</evidence>
<keyword evidence="2" id="KW-0732">Signal</keyword>
<evidence type="ECO:0000259" key="3">
    <source>
        <dbReference type="Pfam" id="PF08266"/>
    </source>
</evidence>
<dbReference type="STRING" id="144197.ENSSPAP00000003387"/>
<keyword evidence="1" id="KW-0325">Glycoprotein</keyword>
<dbReference type="Gene3D" id="2.60.40.60">
    <property type="entry name" value="Cadherins"/>
    <property type="match status" value="1"/>
</dbReference>
<proteinExistence type="predicted"/>
<reference evidence="4" key="1">
    <citation type="submission" date="2023-09" db="UniProtKB">
        <authorList>
            <consortium name="Ensembl"/>
        </authorList>
    </citation>
    <scope>IDENTIFICATION</scope>
</reference>
<feature type="domain" description="Cadherin N-terminal" evidence="3">
    <location>
        <begin position="30"/>
        <end position="68"/>
    </location>
</feature>